<evidence type="ECO:0000256" key="1">
    <source>
        <dbReference type="SAM" id="MobiDB-lite"/>
    </source>
</evidence>
<protein>
    <submittedName>
        <fullName evidence="2">Uncharacterized protein</fullName>
    </submittedName>
</protein>
<keyword evidence="3" id="KW-1185">Reference proteome</keyword>
<feature type="region of interest" description="Disordered" evidence="1">
    <location>
        <begin position="479"/>
        <end position="511"/>
    </location>
</feature>
<evidence type="ECO:0000313" key="2">
    <source>
        <dbReference type="EMBL" id="PMR72613.1"/>
    </source>
</evidence>
<proteinExistence type="predicted"/>
<name>A0A2N7TWP6_9GAMM</name>
<accession>A0A2N7TWP6</accession>
<dbReference type="Proteomes" id="UP000235803">
    <property type="component" value="Unassembled WGS sequence"/>
</dbReference>
<dbReference type="RefSeq" id="WP_102655232.1">
    <property type="nucleotide sequence ID" value="NZ_PNRF01000043.1"/>
</dbReference>
<reference evidence="2 3" key="1">
    <citation type="submission" date="2018-01" db="EMBL/GenBank/DDBJ databases">
        <title>Halomonas endophytica sp. nov., isolated from storage liquid in the stems of Populus euphratica.</title>
        <authorList>
            <person name="Chen C."/>
        </authorList>
    </citation>
    <scope>NUCLEOTIDE SEQUENCE [LARGE SCALE GENOMIC DNA]</scope>
    <source>
        <strain evidence="2 3">MC28</strain>
    </source>
</reference>
<dbReference type="AlphaFoldDB" id="A0A2N7TWP6"/>
<feature type="compositionally biased region" description="Basic and acidic residues" evidence="1">
    <location>
        <begin position="496"/>
        <end position="511"/>
    </location>
</feature>
<evidence type="ECO:0000313" key="3">
    <source>
        <dbReference type="Proteomes" id="UP000235803"/>
    </source>
</evidence>
<dbReference type="OrthoDB" id="9146901at2"/>
<dbReference type="EMBL" id="PNRF01000043">
    <property type="protein sequence ID" value="PMR72613.1"/>
    <property type="molecule type" value="Genomic_DNA"/>
</dbReference>
<comment type="caution">
    <text evidence="2">The sequence shown here is derived from an EMBL/GenBank/DDBJ whole genome shotgun (WGS) entry which is preliminary data.</text>
</comment>
<feature type="region of interest" description="Disordered" evidence="1">
    <location>
        <begin position="108"/>
        <end position="127"/>
    </location>
</feature>
<organism evidence="2 3">
    <name type="scientific">Billgrantia endophytica</name>
    <dbReference type="NCBI Taxonomy" id="2033802"/>
    <lineage>
        <taxon>Bacteria</taxon>
        <taxon>Pseudomonadati</taxon>
        <taxon>Pseudomonadota</taxon>
        <taxon>Gammaproteobacteria</taxon>
        <taxon>Oceanospirillales</taxon>
        <taxon>Halomonadaceae</taxon>
        <taxon>Billgrantia</taxon>
    </lineage>
</organism>
<sequence length="511" mass="56465">MTAWSKLLVATTRLIDLHDSAHEPGSPFVQVSQEQRRGLRDGYWLDLGCLLLDYLLDVDFATNSAFVSQTRCLDHLRDTYPGMPHDDLTFVINLLSTPSELHVRQPFPDPGAGEALAPGGDGGLRSRRSTKRTALIEKQGQTGQVRLTPSGRQAVTLASQVEDLLYSEYDAAKVLAALARGDFARIPDITNQILLAIRALTQELRRVRENPTREGKLSALLDNERHYHNALSSIQQTLLDARTQLTTPKLMERFDGWCEKHAEEWDLRVLSSAIGRVLTAIENLSRRLSELLADIAEGRIQSMGVIDFQDLARELLTAPSAPRLQGAMVKRMMPLHTQAVFPRPAPLVPLLESRRAETSHVALVFDEQQDAAPEDPLLARFLEARGPALRERIQAAPLSLPEALEEGWHRFEEGDCLAQLLNTFVDTELLDRRLTVGIEGRPFELLLADGRRIDGAVTPSLGYFQAPLSMAPEAALGTPLSMAPEAAPTLPPNAPGDEHSATTRIDQDEPV</sequence>
<gene>
    <name evidence="2" type="ORF">C1H69_20420</name>
</gene>